<comment type="caution">
    <text evidence="2">The sequence shown here is derived from an EMBL/GenBank/DDBJ whole genome shotgun (WGS) entry which is preliminary data.</text>
</comment>
<evidence type="ECO:0008006" key="4">
    <source>
        <dbReference type="Google" id="ProtNLM"/>
    </source>
</evidence>
<evidence type="ECO:0000256" key="1">
    <source>
        <dbReference type="SAM" id="Phobius"/>
    </source>
</evidence>
<accession>A0A066UW15</accession>
<proteinExistence type="predicted"/>
<feature type="transmembrane region" description="Helical" evidence="1">
    <location>
        <begin position="99"/>
        <end position="116"/>
    </location>
</feature>
<keyword evidence="1" id="KW-0472">Membrane</keyword>
<keyword evidence="1" id="KW-0812">Transmembrane</keyword>
<gene>
    <name evidence="2" type="ORF">VFDL14_23710</name>
</gene>
<dbReference type="STRING" id="212667.VFDL14_23710"/>
<keyword evidence="3" id="KW-1185">Reference proteome</keyword>
<reference evidence="2 3" key="1">
    <citation type="submission" date="2014-02" db="EMBL/GenBank/DDBJ databases">
        <title>Vibrio fortis Dalian14 Genome Sequencing.</title>
        <authorList>
            <person name="Wang Y."/>
            <person name="Song L."/>
            <person name="Liu G."/>
            <person name="Ding J."/>
        </authorList>
    </citation>
    <scope>NUCLEOTIDE SEQUENCE [LARGE SCALE GENOMIC DNA]</scope>
    <source>
        <strain evidence="2 3">Dalian14</strain>
    </source>
</reference>
<dbReference type="Proteomes" id="UP000027219">
    <property type="component" value="Unassembled WGS sequence"/>
</dbReference>
<evidence type="ECO:0000313" key="3">
    <source>
        <dbReference type="Proteomes" id="UP000027219"/>
    </source>
</evidence>
<name>A0A066UW15_9VIBR</name>
<dbReference type="AlphaFoldDB" id="A0A066UW15"/>
<keyword evidence="1" id="KW-1133">Transmembrane helix</keyword>
<protein>
    <recommendedName>
        <fullName evidence="4">DUF2946 domain-containing protein</fullName>
    </recommendedName>
</protein>
<sequence length="150" mass="17045">MHISRNTQIKQKVMAIYVIAALLFQIYLLATMALNPSQVNNKNWLSEAQGEKILLCTAEGFKWVDISELIEDNAMSPLPIDEIHDPLKFQCPLLEMCQFSITMIAMVLAALVVWLCRIATSFTPYHHVQSYRKIYLALAPKQSPPSTFFA</sequence>
<evidence type="ECO:0000313" key="2">
    <source>
        <dbReference type="EMBL" id="KDN28398.1"/>
    </source>
</evidence>
<feature type="transmembrane region" description="Helical" evidence="1">
    <location>
        <begin position="12"/>
        <end position="34"/>
    </location>
</feature>
<dbReference type="EMBL" id="JFFR01000020">
    <property type="protein sequence ID" value="KDN28398.1"/>
    <property type="molecule type" value="Genomic_DNA"/>
</dbReference>
<organism evidence="2 3">
    <name type="scientific">Vibrio fortis</name>
    <dbReference type="NCBI Taxonomy" id="212667"/>
    <lineage>
        <taxon>Bacteria</taxon>
        <taxon>Pseudomonadati</taxon>
        <taxon>Pseudomonadota</taxon>
        <taxon>Gammaproteobacteria</taxon>
        <taxon>Vibrionales</taxon>
        <taxon>Vibrionaceae</taxon>
        <taxon>Vibrio</taxon>
    </lineage>
</organism>